<gene>
    <name evidence="1" type="ORF">A8926_6760</name>
</gene>
<evidence type="ECO:0000313" key="2">
    <source>
        <dbReference type="Proteomes" id="UP000233786"/>
    </source>
</evidence>
<keyword evidence="2" id="KW-1185">Reference proteome</keyword>
<sequence>MRFTARAGFDTNIMMVDLRSMQPMTADAEYPSPKVRSNLKLTKQALDPDDPQGNLLRATRSSLLNAGPESWLEWTQYSRNDRVHRASRLRTSIMTRDRKVARPMPRQPDHAETLGFRMANDVRKVHLTEDAVTTLEGVLGSINAAVVGVMVACTSLWIRRRSQPDLIAQPERQWTSAKPPRVTTFPGYSPDTISMQKDSALAVSPSTVRLFQAAKVMDGDHPATT</sequence>
<comment type="caution">
    <text evidence="1">The sequence shown here is derived from an EMBL/GenBank/DDBJ whole genome shotgun (WGS) entry which is preliminary data.</text>
</comment>
<accession>A0A2N3Y6X1</accession>
<dbReference type="Proteomes" id="UP000233786">
    <property type="component" value="Unassembled WGS sequence"/>
</dbReference>
<evidence type="ECO:0000313" key="1">
    <source>
        <dbReference type="EMBL" id="PKW18650.1"/>
    </source>
</evidence>
<name>A0A2N3Y6X1_SACSN</name>
<proteinExistence type="predicted"/>
<organism evidence="1 2">
    <name type="scientific">Saccharopolyspora spinosa</name>
    <dbReference type="NCBI Taxonomy" id="60894"/>
    <lineage>
        <taxon>Bacteria</taxon>
        <taxon>Bacillati</taxon>
        <taxon>Actinomycetota</taxon>
        <taxon>Actinomycetes</taxon>
        <taxon>Pseudonocardiales</taxon>
        <taxon>Pseudonocardiaceae</taxon>
        <taxon>Saccharopolyspora</taxon>
    </lineage>
</organism>
<dbReference type="AlphaFoldDB" id="A0A2N3Y6X1"/>
<protein>
    <submittedName>
        <fullName evidence="1">Uncharacterized protein</fullName>
    </submittedName>
</protein>
<dbReference type="EMBL" id="PJNB01000001">
    <property type="protein sequence ID" value="PKW18650.1"/>
    <property type="molecule type" value="Genomic_DNA"/>
</dbReference>
<reference evidence="1" key="1">
    <citation type="submission" date="2017-12" db="EMBL/GenBank/DDBJ databases">
        <title>Sequencing the genomes of 1000 Actinobacteria strains.</title>
        <authorList>
            <person name="Klenk H.-P."/>
        </authorList>
    </citation>
    <scope>NUCLEOTIDE SEQUENCE [LARGE SCALE GENOMIC DNA]</scope>
    <source>
        <strain evidence="1">DSM 44228</strain>
    </source>
</reference>